<comment type="subcellular location">
    <subcellularLocation>
        <location evidence="1">Cell outer membrane</location>
        <topology evidence="1">Multi-pass membrane protein</topology>
    </subcellularLocation>
</comment>
<dbReference type="Pfam" id="PF13609">
    <property type="entry name" value="Porin_4"/>
    <property type="match status" value="1"/>
</dbReference>
<dbReference type="InterPro" id="IPR023614">
    <property type="entry name" value="Porin_dom_sf"/>
</dbReference>
<proteinExistence type="predicted"/>
<dbReference type="GO" id="GO:0015288">
    <property type="term" value="F:porin activity"/>
    <property type="evidence" value="ECO:0007669"/>
    <property type="project" value="InterPro"/>
</dbReference>
<dbReference type="GO" id="GO:0009279">
    <property type="term" value="C:cell outer membrane"/>
    <property type="evidence" value="ECO:0007669"/>
    <property type="project" value="UniProtKB-SubCell"/>
</dbReference>
<comment type="caution">
    <text evidence="6">The sequence shown here is derived from an EMBL/GenBank/DDBJ whole genome shotgun (WGS) entry which is preliminary data.</text>
</comment>
<accession>A0A1E5C6B4</accession>
<dbReference type="Gene3D" id="2.40.160.10">
    <property type="entry name" value="Porin"/>
    <property type="match status" value="1"/>
</dbReference>
<evidence type="ECO:0000256" key="2">
    <source>
        <dbReference type="ARBA" id="ARBA00022729"/>
    </source>
</evidence>
<evidence type="ECO:0000256" key="4">
    <source>
        <dbReference type="SAM" id="SignalP"/>
    </source>
</evidence>
<keyword evidence="3" id="KW-0472">Membrane</keyword>
<dbReference type="SUPFAM" id="SSF56935">
    <property type="entry name" value="Porins"/>
    <property type="match status" value="1"/>
</dbReference>
<evidence type="ECO:0000256" key="1">
    <source>
        <dbReference type="ARBA" id="ARBA00004571"/>
    </source>
</evidence>
<keyword evidence="2 4" id="KW-0732">Signal</keyword>
<evidence type="ECO:0000259" key="5">
    <source>
        <dbReference type="Pfam" id="PF13609"/>
    </source>
</evidence>
<evidence type="ECO:0000313" key="7">
    <source>
        <dbReference type="Proteomes" id="UP000095039"/>
    </source>
</evidence>
<protein>
    <submittedName>
        <fullName evidence="6">Porin</fullName>
    </submittedName>
</protein>
<name>A0A1E5C6B4_9GAMM</name>
<dbReference type="EMBL" id="AJWN02000057">
    <property type="protein sequence ID" value="OEE60987.1"/>
    <property type="molecule type" value="Genomic_DNA"/>
</dbReference>
<dbReference type="PANTHER" id="PTHR34501">
    <property type="entry name" value="PROTEIN YDDL-RELATED"/>
    <property type="match status" value="1"/>
</dbReference>
<dbReference type="CDD" id="cd00342">
    <property type="entry name" value="gram_neg_porins"/>
    <property type="match status" value="1"/>
</dbReference>
<keyword evidence="7" id="KW-1185">Reference proteome</keyword>
<gene>
    <name evidence="6" type="ORF">A1OK_21490</name>
</gene>
<dbReference type="Proteomes" id="UP000095039">
    <property type="component" value="Unassembled WGS sequence"/>
</dbReference>
<sequence length="389" mass="41606">MEKMFKRSIVATAVTAAALASTVAMAKPATETVDLYGQVAVSMWQYGEHAIGGGDQPITFENESRFGLRGSADLERAPKFIWQLEGGNVGDAGAGSGLGVRDTFAGFEFEDGGKVRVGRMLTPLYQMIDWPYSGQRAGAIFDWGGDVLGGARYDRQSNMVRYDSAKMGGLNFSVAAGRGTESDDGSNFYGLSASYNVGVVTFHAGYESGSDRSVSALDSFYNSYLQQQPGFSTGIDAVKSIEGSTKSDTNAALLGFEAYFDNGFGVYAAYKMESADYDDATATVTPESGSAETINLVGASIEQDSISVGVVYGGVENWQFKANYAANFDADVTNEGSSFNANGTEDSIFSLQALYFLDPAAIVYARPYVISKDDSDHEFGYGLGLEYYF</sequence>
<dbReference type="AlphaFoldDB" id="A0A1E5C6B4"/>
<feature type="domain" description="Porin" evidence="5">
    <location>
        <begin position="13"/>
        <end position="365"/>
    </location>
</feature>
<dbReference type="PANTHER" id="PTHR34501:SF2">
    <property type="entry name" value="OUTER MEMBRANE PORIN F-RELATED"/>
    <property type="match status" value="1"/>
</dbReference>
<reference evidence="6 7" key="1">
    <citation type="journal article" date="2012" name="Science">
        <title>Ecological populations of bacteria act as socially cohesive units of antibiotic production and resistance.</title>
        <authorList>
            <person name="Cordero O.X."/>
            <person name="Wildschutte H."/>
            <person name="Kirkup B."/>
            <person name="Proehl S."/>
            <person name="Ngo L."/>
            <person name="Hussain F."/>
            <person name="Le Roux F."/>
            <person name="Mincer T."/>
            <person name="Polz M.F."/>
        </authorList>
    </citation>
    <scope>NUCLEOTIDE SEQUENCE [LARGE SCALE GENOMIC DNA]</scope>
    <source>
        <strain evidence="6 7">FF-454</strain>
    </source>
</reference>
<feature type="chain" id="PRO_5009172427" evidence="4">
    <location>
        <begin position="27"/>
        <end position="389"/>
    </location>
</feature>
<feature type="signal peptide" evidence="4">
    <location>
        <begin position="1"/>
        <end position="26"/>
    </location>
</feature>
<dbReference type="InterPro" id="IPR033900">
    <property type="entry name" value="Gram_neg_porin_domain"/>
</dbReference>
<organism evidence="6 7">
    <name type="scientific">Enterovibrio norvegicus FF-454</name>
    <dbReference type="NCBI Taxonomy" id="1185651"/>
    <lineage>
        <taxon>Bacteria</taxon>
        <taxon>Pseudomonadati</taxon>
        <taxon>Pseudomonadota</taxon>
        <taxon>Gammaproteobacteria</taxon>
        <taxon>Vibrionales</taxon>
        <taxon>Vibrionaceae</taxon>
        <taxon>Enterovibrio</taxon>
    </lineage>
</organism>
<evidence type="ECO:0000256" key="3">
    <source>
        <dbReference type="ARBA" id="ARBA00023136"/>
    </source>
</evidence>
<dbReference type="InterPro" id="IPR050298">
    <property type="entry name" value="Gram-neg_bact_OMP"/>
</dbReference>
<dbReference type="RefSeq" id="WP_016960090.1">
    <property type="nucleotide sequence ID" value="NZ_AJWN02000057.1"/>
</dbReference>
<evidence type="ECO:0000313" key="6">
    <source>
        <dbReference type="EMBL" id="OEE60987.1"/>
    </source>
</evidence>